<sequence>MKGVRVSVAAAVKKQVQELGGGFMFSREAKEFARSTGAEGFFGPYARGRGGVLGDVDADVVTAAFGFFPAHSIRAAWESVSMPAAKAADGYAAACQEFGRRKLADFDQAERLAQLLEVVVAAADPAGVPLFAGWRALPLPADAPARIAQLAHILRELRGGLHLLAVRASGLTPLQAVLISGSPFNNGPNQARWYGWPEPFEEITPTIQDRWQRAEALTDTLISPAFAVLDDSAGAELTTLLTAAHTTVFTR</sequence>
<dbReference type="NCBIfam" id="NF047719">
    <property type="entry name" value="SCO6745_fam_HTH"/>
    <property type="match status" value="1"/>
</dbReference>
<proteinExistence type="predicted"/>
<evidence type="ECO:0000313" key="2">
    <source>
        <dbReference type="Proteomes" id="UP000219565"/>
    </source>
</evidence>
<dbReference type="Proteomes" id="UP000219565">
    <property type="component" value="Unassembled WGS sequence"/>
</dbReference>
<dbReference type="AlphaFoldDB" id="A0A285KSN6"/>
<accession>A0A285KSN6</accession>
<reference evidence="1 2" key="1">
    <citation type="submission" date="2017-09" db="EMBL/GenBank/DDBJ databases">
        <authorList>
            <person name="Ehlers B."/>
            <person name="Leendertz F.H."/>
        </authorList>
    </citation>
    <scope>NUCLEOTIDE SEQUENCE [LARGE SCALE GENOMIC DNA]</scope>
    <source>
        <strain evidence="1 2">DSM 45537</strain>
    </source>
</reference>
<protein>
    <submittedName>
        <fullName evidence="1">Uncharacterized protein</fullName>
    </submittedName>
</protein>
<evidence type="ECO:0000313" key="1">
    <source>
        <dbReference type="EMBL" id="SNY74281.1"/>
    </source>
</evidence>
<dbReference type="EMBL" id="OBEG01000001">
    <property type="protein sequence ID" value="SNY74281.1"/>
    <property type="molecule type" value="Genomic_DNA"/>
</dbReference>
<keyword evidence="2" id="KW-1185">Reference proteome</keyword>
<dbReference type="STRING" id="1379680.GCA_001612615_00804"/>
<organism evidence="1 2">
    <name type="scientific">Nocardia amikacinitolerans</name>
    <dbReference type="NCBI Taxonomy" id="756689"/>
    <lineage>
        <taxon>Bacteria</taxon>
        <taxon>Bacillati</taxon>
        <taxon>Actinomycetota</taxon>
        <taxon>Actinomycetes</taxon>
        <taxon>Mycobacteriales</taxon>
        <taxon>Nocardiaceae</taxon>
        <taxon>Nocardia</taxon>
    </lineage>
</organism>
<name>A0A285KSN6_9NOCA</name>
<gene>
    <name evidence="1" type="ORF">SAMN04244553_0218</name>
</gene>
<dbReference type="InterPro" id="IPR054058">
    <property type="entry name" value="HTH_67"/>
</dbReference>
<dbReference type="Pfam" id="PF21863">
    <property type="entry name" value="HTH_67"/>
    <property type="match status" value="1"/>
</dbReference>